<keyword evidence="3" id="KW-0234">DNA repair</keyword>
<keyword evidence="2" id="KW-0227">DNA damage</keyword>
<dbReference type="GO" id="GO:0032993">
    <property type="term" value="C:protein-DNA complex"/>
    <property type="evidence" value="ECO:0007669"/>
    <property type="project" value="TreeGrafter"/>
</dbReference>
<dbReference type="CDD" id="cd00056">
    <property type="entry name" value="ENDO3c"/>
    <property type="match status" value="1"/>
</dbReference>
<feature type="domain" description="HhH-GPD" evidence="5">
    <location>
        <begin position="181"/>
        <end position="356"/>
    </location>
</feature>
<reference evidence="6" key="1">
    <citation type="journal article" date="2021" name="IMA Fungus">
        <title>Genomic characterization of three marine fungi, including Emericellopsis atlantica sp. nov. with signatures of a generalist lifestyle and marine biomass degradation.</title>
        <authorList>
            <person name="Hagestad O.C."/>
            <person name="Hou L."/>
            <person name="Andersen J.H."/>
            <person name="Hansen E.H."/>
            <person name="Altermark B."/>
            <person name="Li C."/>
            <person name="Kuhnert E."/>
            <person name="Cox R.J."/>
            <person name="Crous P.W."/>
            <person name="Spatafora J.W."/>
            <person name="Lail K."/>
            <person name="Amirebrahimi M."/>
            <person name="Lipzen A."/>
            <person name="Pangilinan J."/>
            <person name="Andreopoulos W."/>
            <person name="Hayes R.D."/>
            <person name="Ng V."/>
            <person name="Grigoriev I.V."/>
            <person name="Jackson S.A."/>
            <person name="Sutton T.D.S."/>
            <person name="Dobson A.D.W."/>
            <person name="Rama T."/>
        </authorList>
    </citation>
    <scope>NUCLEOTIDE SEQUENCE</scope>
    <source>
        <strain evidence="6">TRa3180A</strain>
    </source>
</reference>
<accession>A0A9P7Z332</accession>
<feature type="compositionally biased region" description="Low complexity" evidence="4">
    <location>
        <begin position="34"/>
        <end position="54"/>
    </location>
</feature>
<evidence type="ECO:0000256" key="1">
    <source>
        <dbReference type="ARBA" id="ARBA00010817"/>
    </source>
</evidence>
<evidence type="ECO:0000256" key="4">
    <source>
        <dbReference type="SAM" id="MobiDB-lite"/>
    </source>
</evidence>
<dbReference type="InterPro" id="IPR003265">
    <property type="entry name" value="HhH-GPD_domain"/>
</dbReference>
<dbReference type="SUPFAM" id="SSF48150">
    <property type="entry name" value="DNA-glycosylase"/>
    <property type="match status" value="1"/>
</dbReference>
<dbReference type="Gene3D" id="1.10.340.30">
    <property type="entry name" value="Hypothetical protein, domain 2"/>
    <property type="match status" value="1"/>
</dbReference>
<dbReference type="AlphaFoldDB" id="A0A9P7Z332"/>
<dbReference type="GO" id="GO:0043916">
    <property type="term" value="F:DNA-7-methylguanine glycosylase activity"/>
    <property type="evidence" value="ECO:0007669"/>
    <property type="project" value="TreeGrafter"/>
</dbReference>
<dbReference type="GO" id="GO:0032131">
    <property type="term" value="F:alkylated DNA binding"/>
    <property type="evidence" value="ECO:0007669"/>
    <property type="project" value="TreeGrafter"/>
</dbReference>
<dbReference type="SMART" id="SM00478">
    <property type="entry name" value="ENDO3c"/>
    <property type="match status" value="1"/>
</dbReference>
<evidence type="ECO:0000259" key="5">
    <source>
        <dbReference type="SMART" id="SM00478"/>
    </source>
</evidence>
<dbReference type="InterPro" id="IPR011257">
    <property type="entry name" value="DNA_glycosylase"/>
</dbReference>
<dbReference type="GO" id="GO:0006307">
    <property type="term" value="P:DNA alkylation repair"/>
    <property type="evidence" value="ECO:0007669"/>
    <property type="project" value="TreeGrafter"/>
</dbReference>
<feature type="region of interest" description="Disordered" evidence="4">
    <location>
        <begin position="1"/>
        <end position="54"/>
    </location>
</feature>
<name>A0A9P7Z332_9HELO</name>
<comment type="similarity">
    <text evidence="1">Belongs to the alkylbase DNA glycosidase AlkA family.</text>
</comment>
<organism evidence="6 7">
    <name type="scientific">Calycina marina</name>
    <dbReference type="NCBI Taxonomy" id="1763456"/>
    <lineage>
        <taxon>Eukaryota</taxon>
        <taxon>Fungi</taxon>
        <taxon>Dikarya</taxon>
        <taxon>Ascomycota</taxon>
        <taxon>Pezizomycotina</taxon>
        <taxon>Leotiomycetes</taxon>
        <taxon>Helotiales</taxon>
        <taxon>Pezizellaceae</taxon>
        <taxon>Calycina</taxon>
    </lineage>
</organism>
<dbReference type="GO" id="GO:0008725">
    <property type="term" value="F:DNA-3-methyladenine glycosylase activity"/>
    <property type="evidence" value="ECO:0007669"/>
    <property type="project" value="TreeGrafter"/>
</dbReference>
<protein>
    <submittedName>
        <fullName evidence="6">HhH-GPD superfamily base excision DNA repair protein</fullName>
    </submittedName>
</protein>
<evidence type="ECO:0000256" key="3">
    <source>
        <dbReference type="ARBA" id="ARBA00023204"/>
    </source>
</evidence>
<proteinExistence type="inferred from homology"/>
<dbReference type="OrthoDB" id="415889at2759"/>
<evidence type="ECO:0000313" key="6">
    <source>
        <dbReference type="EMBL" id="KAG9243993.1"/>
    </source>
</evidence>
<dbReference type="FunFam" id="1.10.340.30:FF:000004">
    <property type="entry name" value="DNA-3-methyladenine glycosylase II"/>
    <property type="match status" value="1"/>
</dbReference>
<evidence type="ECO:0000256" key="2">
    <source>
        <dbReference type="ARBA" id="ARBA00022763"/>
    </source>
</evidence>
<dbReference type="Pfam" id="PF00730">
    <property type="entry name" value="HhH-GPD"/>
    <property type="match status" value="1"/>
</dbReference>
<sequence>MAFRRSTRIATAPKEDPKPVIEQPTAASKKRKTTPAASSPSNAAPSTPKKARVRAPSAVPAATLAFPTPVSMIVVPFVYRKKEPLTPTPIPRLAASNHSNATLVSPLTKRLVAQKPLTEVLPSKVSTSTTTENILDDAIAHLIKVEPKLKPYIEKTPCDVWSPAGLAQLIDPFKTLASGIISQQVSGAAAKSIKNKFIALFHSPHMTNSLDLDVFPSPTQVAASSVDNLRTAGLSQRKAEYIKGLAEKFRDGELTTEFLSKASYQEVFDALIQVRGLGAWSVEMFACFSLKHLDVFSTGDLGVQKGMAVLKGQDVSKLKSGKGKFKYMPEKEMKEIAETFAPYRSVFMWYTWRVADTNCIVSGSGDEYHFKYPYRPATIIFVLQEFLALQRRTITHLPVTTIPTTTILRTLHGQLQDTANNSELFIAISSLMQAWGVA</sequence>
<dbReference type="GO" id="GO:0006285">
    <property type="term" value="P:base-excision repair, AP site formation"/>
    <property type="evidence" value="ECO:0007669"/>
    <property type="project" value="TreeGrafter"/>
</dbReference>
<gene>
    <name evidence="6" type="ORF">BJ878DRAFT_551619</name>
</gene>
<dbReference type="EMBL" id="MU253937">
    <property type="protein sequence ID" value="KAG9243993.1"/>
    <property type="molecule type" value="Genomic_DNA"/>
</dbReference>
<comment type="caution">
    <text evidence="6">The sequence shown here is derived from an EMBL/GenBank/DDBJ whole genome shotgun (WGS) entry which is preliminary data.</text>
</comment>
<dbReference type="GO" id="GO:0005634">
    <property type="term" value="C:nucleus"/>
    <property type="evidence" value="ECO:0007669"/>
    <property type="project" value="TreeGrafter"/>
</dbReference>
<dbReference type="Proteomes" id="UP000887226">
    <property type="component" value="Unassembled WGS sequence"/>
</dbReference>
<dbReference type="InterPro" id="IPR051912">
    <property type="entry name" value="Alkylbase_DNA_Glycosylase/TA"/>
</dbReference>
<evidence type="ECO:0000313" key="7">
    <source>
        <dbReference type="Proteomes" id="UP000887226"/>
    </source>
</evidence>
<keyword evidence="7" id="KW-1185">Reference proteome</keyword>
<dbReference type="PANTHER" id="PTHR43003:SF5">
    <property type="entry name" value="DNA-3-METHYLADENINE GLYCOSYLASE"/>
    <property type="match status" value="1"/>
</dbReference>
<dbReference type="Gene3D" id="1.10.1670.40">
    <property type="match status" value="1"/>
</dbReference>
<dbReference type="PANTHER" id="PTHR43003">
    <property type="entry name" value="DNA-3-METHYLADENINE GLYCOSYLASE"/>
    <property type="match status" value="1"/>
</dbReference>